<dbReference type="Proteomes" id="UP001198901">
    <property type="component" value="Unassembled WGS sequence"/>
</dbReference>
<evidence type="ECO:0000313" key="3">
    <source>
        <dbReference type="EMBL" id="MCA0131122.1"/>
    </source>
</evidence>
<feature type="domain" description="SH3b" evidence="2">
    <location>
        <begin position="22"/>
        <end position="99"/>
    </location>
</feature>
<sequence>MNFLKQILLVALIICATPTWSQEQAYVIADNGLSIREKPNLNSKKIGKLKYGQSIKIEDDTGEKLVILDNGKTVSGNWVRVKTRTKYGYVFDGYLSKEMSEGIEVDYKGLSLKIKNLKSTDEFKVKSFFDTDTVTVDVELGDTPEGKTLLLKNKDYKRISIFQKFENSISISNEGPHCDLTKWKHYSSDWKPIEQINRGTFEVLSYTTEDWPKFVNISMEELKQEISNYCGSDWMKLVKNAKSINDYPISVSTSRILLKFIITDFDDKVIEKIIAFNIPMGC</sequence>
<protein>
    <submittedName>
        <fullName evidence="3">SH3 domain-containing protein</fullName>
    </submittedName>
</protein>
<accession>A0ABS7XQ91</accession>
<dbReference type="Gene3D" id="2.30.30.40">
    <property type="entry name" value="SH3 Domains"/>
    <property type="match status" value="1"/>
</dbReference>
<comment type="caution">
    <text evidence="3">The sequence shown here is derived from an EMBL/GenBank/DDBJ whole genome shotgun (WGS) entry which is preliminary data.</text>
</comment>
<evidence type="ECO:0000259" key="2">
    <source>
        <dbReference type="PROSITE" id="PS51781"/>
    </source>
</evidence>
<dbReference type="Pfam" id="PF08239">
    <property type="entry name" value="SH3_3"/>
    <property type="match status" value="1"/>
</dbReference>
<organism evidence="3 4">
    <name type="scientific">Winogradskyella alexanderae</name>
    <dbReference type="NCBI Taxonomy" id="2877123"/>
    <lineage>
        <taxon>Bacteria</taxon>
        <taxon>Pseudomonadati</taxon>
        <taxon>Bacteroidota</taxon>
        <taxon>Flavobacteriia</taxon>
        <taxon>Flavobacteriales</taxon>
        <taxon>Flavobacteriaceae</taxon>
        <taxon>Winogradskyella</taxon>
    </lineage>
</organism>
<evidence type="ECO:0000256" key="1">
    <source>
        <dbReference type="SAM" id="SignalP"/>
    </source>
</evidence>
<evidence type="ECO:0000313" key="4">
    <source>
        <dbReference type="Proteomes" id="UP001198901"/>
    </source>
</evidence>
<gene>
    <name evidence="3" type="ORF">LBU54_00895</name>
</gene>
<keyword evidence="1" id="KW-0732">Signal</keyword>
<dbReference type="PROSITE" id="PS51781">
    <property type="entry name" value="SH3B"/>
    <property type="match status" value="1"/>
</dbReference>
<dbReference type="RefSeq" id="WP_224524172.1">
    <property type="nucleotide sequence ID" value="NZ_JAIUJR010000001.1"/>
</dbReference>
<dbReference type="InterPro" id="IPR003646">
    <property type="entry name" value="SH3-like_bac-type"/>
</dbReference>
<feature type="chain" id="PRO_5047331177" evidence="1">
    <location>
        <begin position="22"/>
        <end position="282"/>
    </location>
</feature>
<proteinExistence type="predicted"/>
<dbReference type="EMBL" id="JAIUJR010000001">
    <property type="protein sequence ID" value="MCA0131122.1"/>
    <property type="molecule type" value="Genomic_DNA"/>
</dbReference>
<reference evidence="4" key="1">
    <citation type="submission" date="2023-07" db="EMBL/GenBank/DDBJ databases">
        <authorList>
            <person name="Yue Y."/>
        </authorList>
    </citation>
    <scope>NUCLEOTIDE SEQUENCE [LARGE SCALE GENOMIC DNA]</scope>
    <source>
        <strain evidence="4">D23</strain>
    </source>
</reference>
<dbReference type="SMART" id="SM00287">
    <property type="entry name" value="SH3b"/>
    <property type="match status" value="1"/>
</dbReference>
<feature type="signal peptide" evidence="1">
    <location>
        <begin position="1"/>
        <end position="21"/>
    </location>
</feature>
<name>A0ABS7XQ91_9FLAO</name>
<keyword evidence="4" id="KW-1185">Reference proteome</keyword>